<reference evidence="2 3" key="1">
    <citation type="submission" date="2017-10" db="EMBL/GenBank/DDBJ databases">
        <title>The draft genome sequence of Lewinella nigricans NBRC 102662.</title>
        <authorList>
            <person name="Wang K."/>
        </authorList>
    </citation>
    <scope>NUCLEOTIDE SEQUENCE [LARGE SCALE GENOMIC DNA]</scope>
    <source>
        <strain evidence="2 3">NBRC 102662</strain>
    </source>
</reference>
<evidence type="ECO:0000256" key="1">
    <source>
        <dbReference type="SAM" id="SignalP"/>
    </source>
</evidence>
<feature type="chain" id="PRO_5012880925" evidence="1">
    <location>
        <begin position="23"/>
        <end position="371"/>
    </location>
</feature>
<evidence type="ECO:0000313" key="3">
    <source>
        <dbReference type="Proteomes" id="UP000223913"/>
    </source>
</evidence>
<dbReference type="EMBL" id="PDUD01000056">
    <property type="protein sequence ID" value="PHN01388.1"/>
    <property type="molecule type" value="Genomic_DNA"/>
</dbReference>
<feature type="signal peptide" evidence="1">
    <location>
        <begin position="1"/>
        <end position="22"/>
    </location>
</feature>
<proteinExistence type="predicted"/>
<evidence type="ECO:0000313" key="2">
    <source>
        <dbReference type="EMBL" id="PHN01388.1"/>
    </source>
</evidence>
<sequence length="371" mass="41505">MKNSMKVIAFFIFCLFSYQMNGQPSMATTQQFAAVTKFDYSFYDLAKRASWISTTHGTGKNEKLRFGVDHRSLGSARNVNKKMEDGRVLRVLHTHPKWTAKGVIIGTFPAVERLPANLKLTGSIGFIKPNGSPKTDGARFVIYIRYFDAASKKNKSHIIYDYYKRYDGKLKNINIDLSEFAGKKASFELRVDTGAKPIEDWAAWYNMHIYPKYQAPPGPPKAPSTISKAVDASLYGPNVDEAKLFGHEFNFWKTVQVTKEGSNKIVTGRFSHAISFARNDKYFFTAKFDAKGQLISFQRNIEEGFKIITPIVKYAANELVSKVPVIGGHIYVSDEHIDYLAKVVTGGLGKPSWEKAADEIALIIAVAALGK</sequence>
<comment type="caution">
    <text evidence="2">The sequence shown here is derived from an EMBL/GenBank/DDBJ whole genome shotgun (WGS) entry which is preliminary data.</text>
</comment>
<dbReference type="AlphaFoldDB" id="A0A2D0MZ33"/>
<keyword evidence="1" id="KW-0732">Signal</keyword>
<dbReference type="Proteomes" id="UP000223913">
    <property type="component" value="Unassembled WGS sequence"/>
</dbReference>
<protein>
    <submittedName>
        <fullName evidence="2">Uncharacterized protein</fullName>
    </submittedName>
</protein>
<dbReference type="RefSeq" id="WP_099155257.1">
    <property type="nucleotide sequence ID" value="NZ_PDUD01000056.1"/>
</dbReference>
<keyword evidence="3" id="KW-1185">Reference proteome</keyword>
<dbReference type="OrthoDB" id="159249at2"/>
<organism evidence="2 3">
    <name type="scientific">Flavilitoribacter nigricans (strain ATCC 23147 / DSM 23189 / NBRC 102662 / NCIMB 1420 / SS-2)</name>
    <name type="common">Lewinella nigricans</name>
    <dbReference type="NCBI Taxonomy" id="1122177"/>
    <lineage>
        <taxon>Bacteria</taxon>
        <taxon>Pseudomonadati</taxon>
        <taxon>Bacteroidota</taxon>
        <taxon>Saprospiria</taxon>
        <taxon>Saprospirales</taxon>
        <taxon>Lewinellaceae</taxon>
        <taxon>Flavilitoribacter</taxon>
    </lineage>
</organism>
<gene>
    <name evidence="2" type="ORF">CRP01_37630</name>
</gene>
<accession>A0A2D0MZ33</accession>
<name>A0A2D0MZ33_FLAN2</name>